<feature type="domain" description="Coenzyme Q-binding protein COQ10 START" evidence="3">
    <location>
        <begin position="12"/>
        <end position="133"/>
    </location>
</feature>
<protein>
    <recommendedName>
        <fullName evidence="3">Coenzyme Q-binding protein COQ10 START domain-containing protein</fullName>
    </recommendedName>
</protein>
<dbReference type="Pfam" id="PF03364">
    <property type="entry name" value="Polyketide_cyc"/>
    <property type="match status" value="1"/>
</dbReference>
<dbReference type="AlphaFoldDB" id="A0A937JAK9"/>
<accession>A0A937JAK9</accession>
<proteinExistence type="inferred from homology"/>
<dbReference type="PANTHER" id="PTHR12901:SF10">
    <property type="entry name" value="COENZYME Q-BINDING PROTEIN COQ10, MITOCHONDRIAL"/>
    <property type="match status" value="1"/>
</dbReference>
<gene>
    <name evidence="4" type="ORF">ISR29_01790</name>
</gene>
<dbReference type="PANTHER" id="PTHR12901">
    <property type="entry name" value="SPERM PROTEIN HOMOLOG"/>
    <property type="match status" value="1"/>
</dbReference>
<reference evidence="4" key="1">
    <citation type="submission" date="2020-10" db="EMBL/GenBank/DDBJ databases">
        <title>Microbiome of the Black Sea water column analyzed by genome centric metagenomics.</title>
        <authorList>
            <person name="Cabello-Yeves P.J."/>
            <person name="Callieri C."/>
            <person name="Picazo A."/>
            <person name="Mehrshad M."/>
            <person name="Haro-Moreno J.M."/>
            <person name="Roda-Garcia J."/>
            <person name="Dzembekova N."/>
            <person name="Slabakova V."/>
            <person name="Slabakova N."/>
            <person name="Moncheva S."/>
            <person name="Rodriguez-Valera F."/>
        </authorList>
    </citation>
    <scope>NUCLEOTIDE SEQUENCE</scope>
    <source>
        <strain evidence="4">BS30m-G43</strain>
    </source>
</reference>
<name>A0A937JAK9_9GAMM</name>
<keyword evidence="2" id="KW-1277">Toxin-antitoxin system</keyword>
<dbReference type="Proteomes" id="UP000705230">
    <property type="component" value="Unassembled WGS sequence"/>
</dbReference>
<dbReference type="InterPro" id="IPR044996">
    <property type="entry name" value="COQ10-like"/>
</dbReference>
<dbReference type="InterPro" id="IPR023393">
    <property type="entry name" value="START-like_dom_sf"/>
</dbReference>
<dbReference type="InterPro" id="IPR005031">
    <property type="entry name" value="COQ10_START"/>
</dbReference>
<organism evidence="4 5">
    <name type="scientific">SAR86 cluster bacterium</name>
    <dbReference type="NCBI Taxonomy" id="2030880"/>
    <lineage>
        <taxon>Bacteria</taxon>
        <taxon>Pseudomonadati</taxon>
        <taxon>Pseudomonadota</taxon>
        <taxon>Gammaproteobacteria</taxon>
        <taxon>SAR86 cluster</taxon>
    </lineage>
</organism>
<evidence type="ECO:0000313" key="4">
    <source>
        <dbReference type="EMBL" id="MBL6902913.1"/>
    </source>
</evidence>
<dbReference type="EMBL" id="JADHSG010000002">
    <property type="protein sequence ID" value="MBL6902913.1"/>
    <property type="molecule type" value="Genomic_DNA"/>
</dbReference>
<evidence type="ECO:0000313" key="5">
    <source>
        <dbReference type="Proteomes" id="UP000705230"/>
    </source>
</evidence>
<dbReference type="SUPFAM" id="SSF55961">
    <property type="entry name" value="Bet v1-like"/>
    <property type="match status" value="1"/>
</dbReference>
<comment type="similarity">
    <text evidence="1">Belongs to the ribosome association toxin RatA family.</text>
</comment>
<sequence length="138" mass="15869">MPSKFNYEEFVAKDPREVFELISNFSEYKNFLPGCANSEILSSSEEYEIGKLDFNFFNKDYTIESKNIKSSSELTIKQLKGPFNSFDASWKVTKKDAGCLVNFSAEFKAPFFMQPFMQKSLIDIFAGKFINAFIGRLL</sequence>
<dbReference type="GO" id="GO:0048039">
    <property type="term" value="F:ubiquinone binding"/>
    <property type="evidence" value="ECO:0007669"/>
    <property type="project" value="InterPro"/>
</dbReference>
<evidence type="ECO:0000256" key="2">
    <source>
        <dbReference type="ARBA" id="ARBA00022649"/>
    </source>
</evidence>
<dbReference type="GO" id="GO:0045333">
    <property type="term" value="P:cellular respiration"/>
    <property type="evidence" value="ECO:0007669"/>
    <property type="project" value="InterPro"/>
</dbReference>
<dbReference type="Gene3D" id="3.30.530.20">
    <property type="match status" value="1"/>
</dbReference>
<evidence type="ECO:0000259" key="3">
    <source>
        <dbReference type="Pfam" id="PF03364"/>
    </source>
</evidence>
<comment type="caution">
    <text evidence="4">The sequence shown here is derived from an EMBL/GenBank/DDBJ whole genome shotgun (WGS) entry which is preliminary data.</text>
</comment>
<evidence type="ECO:0000256" key="1">
    <source>
        <dbReference type="ARBA" id="ARBA00008918"/>
    </source>
</evidence>